<evidence type="ECO:0000259" key="15">
    <source>
        <dbReference type="PROSITE" id="PS51198"/>
    </source>
</evidence>
<keyword evidence="5 13" id="KW-0347">Helicase</keyword>
<sequence length="525" mass="59089">MSEAYLRNLNRAQLQAVQHPPDIPLQILAGPGSGKTRVLTSRIAHLIFHYRVAPQAICAVTFTNKAANEMRARLEGLVGVHETGRIRMGTFHALCASFLRRHGRLLNLETNFTICDADESKKIVKKLLEDHLRLLADKNISLTEGTVTSMISQAKARGETADDYQSRCLQRKSNGSRNRLHSRLHDEGDSDEGESQLLQDTTALAVIAEVYKDYECKLRESSSLDFDDLLLFGVRLFTTYPTVGEWCRHVLVDEFQDTNTIQYQLMRRIAAASGCVTIVGDPDQSIYGWRSAEVKNLKKMQRDFPKTQQILLEQNYRSTASILRASMAIVAQDKKRVAKALQATHPAGPRPVLQLHYNEHQEAAFIAGEIKRLVAATGGMLGWGDFVVLLRFNALSRLIESALQREGIPNRILGGHKFFERLEVKDLLAYLQLIDNPHFVPAFSRVINVPARGIGEKTIAEILSTAERLKLSPLDVVMRIYEGTLPDIKPNVKRKLATFVPPMQQLQKLAREVRCTVHLPNVDRF</sequence>
<evidence type="ECO:0000256" key="10">
    <source>
        <dbReference type="ARBA" id="ARBA00034617"/>
    </source>
</evidence>
<comment type="similarity">
    <text evidence="1">Belongs to the helicase family. UvrD subfamily.</text>
</comment>
<proteinExistence type="inferred from homology"/>
<gene>
    <name evidence="17" type="ORF">DAEQUDRAFT_420501</name>
</gene>
<evidence type="ECO:0000256" key="2">
    <source>
        <dbReference type="ARBA" id="ARBA00022741"/>
    </source>
</evidence>
<comment type="catalytic activity">
    <reaction evidence="10">
        <text>Couples ATP hydrolysis with the unwinding of duplex DNA by translocating in the 3'-5' direction.</text>
        <dbReference type="EC" id="5.6.2.4"/>
    </reaction>
</comment>
<dbReference type="GO" id="GO:0003677">
    <property type="term" value="F:DNA binding"/>
    <property type="evidence" value="ECO:0007669"/>
    <property type="project" value="UniProtKB-KW"/>
</dbReference>
<evidence type="ECO:0000256" key="8">
    <source>
        <dbReference type="ARBA" id="ARBA00023204"/>
    </source>
</evidence>
<dbReference type="GO" id="GO:0000725">
    <property type="term" value="P:recombinational repair"/>
    <property type="evidence" value="ECO:0007669"/>
    <property type="project" value="TreeGrafter"/>
</dbReference>
<dbReference type="CDD" id="cd17932">
    <property type="entry name" value="DEXQc_UvrD"/>
    <property type="match status" value="1"/>
</dbReference>
<dbReference type="PANTHER" id="PTHR11070">
    <property type="entry name" value="UVRD / RECB / PCRA DNA HELICASE FAMILY MEMBER"/>
    <property type="match status" value="1"/>
</dbReference>
<keyword evidence="9" id="KW-0413">Isomerase</keyword>
<feature type="region of interest" description="Disordered" evidence="14">
    <location>
        <begin position="172"/>
        <end position="195"/>
    </location>
</feature>
<name>A0A165TL51_9APHY</name>
<keyword evidence="7" id="KW-0238">DNA-binding</keyword>
<dbReference type="Gene3D" id="3.40.50.300">
    <property type="entry name" value="P-loop containing nucleotide triphosphate hydrolases"/>
    <property type="match status" value="2"/>
</dbReference>
<evidence type="ECO:0000313" key="17">
    <source>
        <dbReference type="EMBL" id="KZT73601.1"/>
    </source>
</evidence>
<organism evidence="17 18">
    <name type="scientific">Daedalea quercina L-15889</name>
    <dbReference type="NCBI Taxonomy" id="1314783"/>
    <lineage>
        <taxon>Eukaryota</taxon>
        <taxon>Fungi</taxon>
        <taxon>Dikarya</taxon>
        <taxon>Basidiomycota</taxon>
        <taxon>Agaricomycotina</taxon>
        <taxon>Agaricomycetes</taxon>
        <taxon>Polyporales</taxon>
        <taxon>Fomitopsis</taxon>
    </lineage>
</organism>
<evidence type="ECO:0000256" key="11">
    <source>
        <dbReference type="ARBA" id="ARBA00034808"/>
    </source>
</evidence>
<dbReference type="GO" id="GO:0005524">
    <property type="term" value="F:ATP binding"/>
    <property type="evidence" value="ECO:0007669"/>
    <property type="project" value="UniProtKB-UniRule"/>
</dbReference>
<evidence type="ECO:0000256" key="12">
    <source>
        <dbReference type="ARBA" id="ARBA00048988"/>
    </source>
</evidence>
<comment type="catalytic activity">
    <reaction evidence="12">
        <text>ATP + H2O = ADP + phosphate + H(+)</text>
        <dbReference type="Rhea" id="RHEA:13065"/>
        <dbReference type="ChEBI" id="CHEBI:15377"/>
        <dbReference type="ChEBI" id="CHEBI:15378"/>
        <dbReference type="ChEBI" id="CHEBI:30616"/>
        <dbReference type="ChEBI" id="CHEBI:43474"/>
        <dbReference type="ChEBI" id="CHEBI:456216"/>
        <dbReference type="EC" id="5.6.2.4"/>
    </reaction>
</comment>
<dbReference type="AlphaFoldDB" id="A0A165TL51"/>
<dbReference type="SUPFAM" id="SSF52540">
    <property type="entry name" value="P-loop containing nucleoside triphosphate hydrolases"/>
    <property type="match status" value="1"/>
</dbReference>
<keyword evidence="18" id="KW-1185">Reference proteome</keyword>
<dbReference type="GO" id="GO:0043138">
    <property type="term" value="F:3'-5' DNA helicase activity"/>
    <property type="evidence" value="ECO:0007669"/>
    <property type="project" value="UniProtKB-EC"/>
</dbReference>
<evidence type="ECO:0000256" key="6">
    <source>
        <dbReference type="ARBA" id="ARBA00022840"/>
    </source>
</evidence>
<dbReference type="Gene3D" id="1.10.10.160">
    <property type="match status" value="1"/>
</dbReference>
<dbReference type="PROSITE" id="PS51198">
    <property type="entry name" value="UVRD_HELICASE_ATP_BIND"/>
    <property type="match status" value="1"/>
</dbReference>
<evidence type="ECO:0000256" key="5">
    <source>
        <dbReference type="ARBA" id="ARBA00022806"/>
    </source>
</evidence>
<evidence type="ECO:0000256" key="7">
    <source>
        <dbReference type="ARBA" id="ARBA00023125"/>
    </source>
</evidence>
<dbReference type="EC" id="5.6.2.4" evidence="11"/>
<evidence type="ECO:0000256" key="13">
    <source>
        <dbReference type="PROSITE-ProRule" id="PRU00560"/>
    </source>
</evidence>
<dbReference type="Proteomes" id="UP000076727">
    <property type="component" value="Unassembled WGS sequence"/>
</dbReference>
<dbReference type="FunFam" id="3.40.50.300:FF:001201">
    <property type="entry name" value="ATP-dependent DNA helicase UvrD2"/>
    <property type="match status" value="1"/>
</dbReference>
<protein>
    <recommendedName>
        <fullName evidence="11">DNA 3'-5' helicase</fullName>
        <ecNumber evidence="11">5.6.2.4</ecNumber>
    </recommendedName>
</protein>
<accession>A0A165TL51</accession>
<evidence type="ECO:0000256" key="1">
    <source>
        <dbReference type="ARBA" id="ARBA00009922"/>
    </source>
</evidence>
<dbReference type="Pfam" id="PF00580">
    <property type="entry name" value="UvrD-helicase"/>
    <property type="match status" value="1"/>
</dbReference>
<dbReference type="STRING" id="1314783.A0A165TL51"/>
<evidence type="ECO:0000313" key="18">
    <source>
        <dbReference type="Proteomes" id="UP000076727"/>
    </source>
</evidence>
<evidence type="ECO:0000259" key="16">
    <source>
        <dbReference type="PROSITE" id="PS51217"/>
    </source>
</evidence>
<dbReference type="GO" id="GO:0016787">
    <property type="term" value="F:hydrolase activity"/>
    <property type="evidence" value="ECO:0007669"/>
    <property type="project" value="UniProtKB-UniRule"/>
</dbReference>
<keyword evidence="3" id="KW-0227">DNA damage</keyword>
<dbReference type="PANTHER" id="PTHR11070:SF2">
    <property type="entry name" value="ATP-DEPENDENT DNA HELICASE SRS2"/>
    <property type="match status" value="1"/>
</dbReference>
<dbReference type="InterPro" id="IPR027417">
    <property type="entry name" value="P-loop_NTPase"/>
</dbReference>
<evidence type="ECO:0000256" key="9">
    <source>
        <dbReference type="ARBA" id="ARBA00023235"/>
    </source>
</evidence>
<feature type="domain" description="UvrD-like helicase C-terminal" evidence="16">
    <location>
        <begin position="320"/>
        <end position="525"/>
    </location>
</feature>
<feature type="domain" description="UvrD-like helicase ATP-binding" evidence="15">
    <location>
        <begin position="8"/>
        <end position="319"/>
    </location>
</feature>
<keyword evidence="4 13" id="KW-0378">Hydrolase</keyword>
<keyword evidence="6 13" id="KW-0067">ATP-binding</keyword>
<dbReference type="InterPro" id="IPR014016">
    <property type="entry name" value="UvrD-like_ATP-bd"/>
</dbReference>
<dbReference type="EMBL" id="KV429036">
    <property type="protein sequence ID" value="KZT73601.1"/>
    <property type="molecule type" value="Genomic_DNA"/>
</dbReference>
<dbReference type="GO" id="GO:0005634">
    <property type="term" value="C:nucleus"/>
    <property type="evidence" value="ECO:0007669"/>
    <property type="project" value="TreeGrafter"/>
</dbReference>
<dbReference type="OrthoDB" id="1470711at2759"/>
<dbReference type="Gene3D" id="1.10.486.10">
    <property type="entry name" value="PCRA, domain 4"/>
    <property type="match status" value="1"/>
</dbReference>
<keyword evidence="8" id="KW-0234">DNA repair</keyword>
<dbReference type="PROSITE" id="PS51217">
    <property type="entry name" value="UVRD_HELICASE_CTER"/>
    <property type="match status" value="1"/>
</dbReference>
<keyword evidence="2 13" id="KW-0547">Nucleotide-binding</keyword>
<dbReference type="InterPro" id="IPR013986">
    <property type="entry name" value="DExx_box_DNA_helicase_dom_sf"/>
</dbReference>
<dbReference type="InterPro" id="IPR000212">
    <property type="entry name" value="DNA_helicase_UvrD/REP"/>
</dbReference>
<reference evidence="17 18" key="1">
    <citation type="journal article" date="2016" name="Mol. Biol. Evol.">
        <title>Comparative Genomics of Early-Diverging Mushroom-Forming Fungi Provides Insights into the Origins of Lignocellulose Decay Capabilities.</title>
        <authorList>
            <person name="Nagy L.G."/>
            <person name="Riley R."/>
            <person name="Tritt A."/>
            <person name="Adam C."/>
            <person name="Daum C."/>
            <person name="Floudas D."/>
            <person name="Sun H."/>
            <person name="Yadav J.S."/>
            <person name="Pangilinan J."/>
            <person name="Larsson K.H."/>
            <person name="Matsuura K."/>
            <person name="Barry K."/>
            <person name="Labutti K."/>
            <person name="Kuo R."/>
            <person name="Ohm R.A."/>
            <person name="Bhattacharya S.S."/>
            <person name="Shirouzu T."/>
            <person name="Yoshinaga Y."/>
            <person name="Martin F.M."/>
            <person name="Grigoriev I.V."/>
            <person name="Hibbett D.S."/>
        </authorList>
    </citation>
    <scope>NUCLEOTIDE SEQUENCE [LARGE SCALE GENOMIC DNA]</scope>
    <source>
        <strain evidence="17 18">L-15889</strain>
    </source>
</reference>
<dbReference type="InterPro" id="IPR014017">
    <property type="entry name" value="DNA_helicase_UvrD-like_C"/>
</dbReference>
<feature type="binding site" evidence="13">
    <location>
        <begin position="29"/>
        <end position="36"/>
    </location>
    <ligand>
        <name>ATP</name>
        <dbReference type="ChEBI" id="CHEBI:30616"/>
    </ligand>
</feature>
<evidence type="ECO:0000256" key="3">
    <source>
        <dbReference type="ARBA" id="ARBA00022763"/>
    </source>
</evidence>
<evidence type="ECO:0000256" key="14">
    <source>
        <dbReference type="SAM" id="MobiDB-lite"/>
    </source>
</evidence>
<evidence type="ECO:0000256" key="4">
    <source>
        <dbReference type="ARBA" id="ARBA00022801"/>
    </source>
</evidence>
<dbReference type="Pfam" id="PF13361">
    <property type="entry name" value="UvrD_C"/>
    <property type="match status" value="1"/>
</dbReference>